<feature type="compositionally biased region" description="Polar residues" evidence="1">
    <location>
        <begin position="130"/>
        <end position="153"/>
    </location>
</feature>
<feature type="region of interest" description="Disordered" evidence="1">
    <location>
        <begin position="995"/>
        <end position="1110"/>
    </location>
</feature>
<name>A0A9P1DH78_9DINO</name>
<comment type="caution">
    <text evidence="2">The sequence shown here is derived from an EMBL/GenBank/DDBJ whole genome shotgun (WGS) entry which is preliminary data.</text>
</comment>
<reference evidence="2" key="1">
    <citation type="submission" date="2022-10" db="EMBL/GenBank/DDBJ databases">
        <authorList>
            <person name="Chen Y."/>
            <person name="Dougan E. K."/>
            <person name="Chan C."/>
            <person name="Rhodes N."/>
            <person name="Thang M."/>
        </authorList>
    </citation>
    <scope>NUCLEOTIDE SEQUENCE</scope>
</reference>
<dbReference type="Proteomes" id="UP001152797">
    <property type="component" value="Unassembled WGS sequence"/>
</dbReference>
<feature type="compositionally biased region" description="Basic and acidic residues" evidence="1">
    <location>
        <begin position="1309"/>
        <end position="1320"/>
    </location>
</feature>
<accession>A0A9P1DH78</accession>
<reference evidence="3" key="2">
    <citation type="submission" date="2024-04" db="EMBL/GenBank/DDBJ databases">
        <authorList>
            <person name="Chen Y."/>
            <person name="Shah S."/>
            <person name="Dougan E. K."/>
            <person name="Thang M."/>
            <person name="Chan C."/>
        </authorList>
    </citation>
    <scope>NUCLEOTIDE SEQUENCE [LARGE SCALE GENOMIC DNA]</scope>
</reference>
<gene>
    <name evidence="2" type="ORF">C1SCF055_LOCUS34757</name>
</gene>
<proteinExistence type="predicted"/>
<organism evidence="2">
    <name type="scientific">Cladocopium goreaui</name>
    <dbReference type="NCBI Taxonomy" id="2562237"/>
    <lineage>
        <taxon>Eukaryota</taxon>
        <taxon>Sar</taxon>
        <taxon>Alveolata</taxon>
        <taxon>Dinophyceae</taxon>
        <taxon>Suessiales</taxon>
        <taxon>Symbiodiniaceae</taxon>
        <taxon>Cladocopium</taxon>
    </lineage>
</organism>
<feature type="compositionally biased region" description="Basic and acidic residues" evidence="1">
    <location>
        <begin position="35"/>
        <end position="47"/>
    </location>
</feature>
<dbReference type="EMBL" id="CAMXCT010004513">
    <property type="protein sequence ID" value="CAI4009392.1"/>
    <property type="molecule type" value="Genomic_DNA"/>
</dbReference>
<feature type="compositionally biased region" description="Basic residues" evidence="1">
    <location>
        <begin position="1281"/>
        <end position="1291"/>
    </location>
</feature>
<sequence length="1365" mass="151836">MFTQASGENQLLRNFVDDEVGSLVVENLAPKASQRVKDAEGSEEKHASSPKSFAPPLPVQDAPQVKPAETKVTPGASPAQVKSEPKTPAPALGTPSESHGAVVPAVMDVNAPKVEQNVQVVPMVEQNVQGVSNGHQHPGDPSSTTPAPTSAGISPNEDEPKFSTPDAINKEIEVSKEAARPPSAYLGCQSPKEAARLLPQNPGKAEIAKEAVRPPPQNPGVETIRSGSPDLPLLAAWERQQGPLILGDWLLLVEPIVADLSLSAAEWWKALIDASEQWYKRHVSVSPLAHQASRGGVSEKQNLLRNLEEPPGIQNVLDTPQSLRRWLRWRNRAKEIGAVAPDPALQLKGLLRMTRKLLQAHRELQFRVSLVRPKEEEKGESSPQKPRVQKVVDYDFYINFFELYWNYVRTQSLVDSGATHPLRPRRLGESDGDCKTVAVTLAQWRIYVLAGDAWWSHDHRTCGNRPDWLLFLADVMVRKRKWRRGTFEVSTETVKYLCPAPEDHGHWTLPKDEPPRITKMIMKPAHLPLSEEGWVAIEKETVDALVIRRRMMRGKSASRKIEEESEDEVQREEKTKGVHLLRMIEEEMCTMVDDDPELALEELMVLGSLKKMVVLPNEEEEILGRHELCRQRRFMEVSENWEVNYEGKIKTFNLEPLQSEPNLWRLCAGEDERTYGLLMTYVDDILVAAPKIQGTWTTSVPEPVSGPTRFLGMELTKVYNEKIQRDEDEKVKPKKIPLSRDQAAMEPKEESPSIGKVRLAQKAVGEALWLTTRARPDLMYVVSRMGSAVTRAPEAVIQASNQLTGYLSTTANDGLKFEVEEGENPILTVSTDASFAPDSEESHGFFVVLLGSSPVFKRSGRQGFVTLLTAEAELIEIIEGMVAGESEFMVADIGTKPLTAARFEFLKVCMGMGKLESKSEAGVEEGKARKEGEKKEEKKEQDGQLANKEKKRLAETAQVLRLITLAASIAVTKAEEEKEAGVRALRSLCSGLARREQGVAGESRASLRRRTERSPEPRDTRESLPRRRSEKSVRQAPKREEPEEEEAQESEEEEDERRRPAKSPDHRPVKDPHHRPPEPEGPPPSPRTSGKPREEKRSSGREGVLLHSVEAGSISASEGRLSWGIWASEMGEYVSGAEVDVEELARWSSLEPRVGTLLEVHLPTSSMAAAGDDWALFFILRVEPRLDGSHALACRLLGCSDANLPPDLQRYEMDGVIMVHLCLSRPCVDLDPVVGLHVTRIRLWDVEDLRDSCEYVPKRMWAELKKWEKALGGTASDPPKKTPRAKGKTPKAKADKAEPRRAAAIKPGAGDRRAPGLGEDMRKELQRRLQNAKMKKGDGEGRTGVAEAGVDLVRFFALIGGASMF</sequence>
<feature type="region of interest" description="Disordered" evidence="1">
    <location>
        <begin position="919"/>
        <end position="949"/>
    </location>
</feature>
<feature type="compositionally biased region" description="Basic and acidic residues" evidence="1">
    <location>
        <begin position="919"/>
        <end position="942"/>
    </location>
</feature>
<feature type="compositionally biased region" description="Basic and acidic residues" evidence="1">
    <location>
        <begin position="1091"/>
        <end position="1100"/>
    </location>
</feature>
<dbReference type="EMBL" id="CAMXCT030004513">
    <property type="protein sequence ID" value="CAL4796704.1"/>
    <property type="molecule type" value="Genomic_DNA"/>
</dbReference>
<feature type="region of interest" description="Disordered" evidence="1">
    <location>
        <begin position="30"/>
        <end position="108"/>
    </location>
</feature>
<dbReference type="EMBL" id="CAMXCT020004513">
    <property type="protein sequence ID" value="CAL1162767.1"/>
    <property type="molecule type" value="Genomic_DNA"/>
</dbReference>
<protein>
    <submittedName>
        <fullName evidence="2">Uncharacterized protein</fullName>
    </submittedName>
</protein>
<dbReference type="OrthoDB" id="1919845at2759"/>
<evidence type="ECO:0000256" key="1">
    <source>
        <dbReference type="SAM" id="MobiDB-lite"/>
    </source>
</evidence>
<feature type="compositionally biased region" description="Basic and acidic residues" evidence="1">
    <location>
        <begin position="1292"/>
        <end position="1301"/>
    </location>
</feature>
<feature type="compositionally biased region" description="Basic and acidic residues" evidence="1">
    <location>
        <begin position="1012"/>
        <end position="1041"/>
    </location>
</feature>
<evidence type="ECO:0000313" key="4">
    <source>
        <dbReference type="Proteomes" id="UP001152797"/>
    </source>
</evidence>
<feature type="compositionally biased region" description="Acidic residues" evidence="1">
    <location>
        <begin position="1042"/>
        <end position="1055"/>
    </location>
</feature>
<keyword evidence="4" id="KW-1185">Reference proteome</keyword>
<evidence type="ECO:0000313" key="3">
    <source>
        <dbReference type="EMBL" id="CAL1162767.1"/>
    </source>
</evidence>
<feature type="region of interest" description="Disordered" evidence="1">
    <location>
        <begin position="130"/>
        <end position="164"/>
    </location>
</feature>
<feature type="compositionally biased region" description="Basic and acidic residues" evidence="1">
    <location>
        <begin position="1056"/>
        <end position="1078"/>
    </location>
</feature>
<evidence type="ECO:0000313" key="2">
    <source>
        <dbReference type="EMBL" id="CAI4009392.1"/>
    </source>
</evidence>
<feature type="region of interest" description="Disordered" evidence="1">
    <location>
        <begin position="1272"/>
        <end position="1320"/>
    </location>
</feature>